<dbReference type="InterPro" id="IPR011990">
    <property type="entry name" value="TPR-like_helical_dom_sf"/>
</dbReference>
<gene>
    <name evidence="2" type="ORF">NHN17_14635</name>
</gene>
<dbReference type="InterPro" id="IPR019734">
    <property type="entry name" value="TPR_rpt"/>
</dbReference>
<dbReference type="EMBL" id="JANEYT010000033">
    <property type="protein sequence ID" value="MCQ1059287.1"/>
    <property type="molecule type" value="Genomic_DNA"/>
</dbReference>
<protein>
    <submittedName>
        <fullName evidence="2">Tetratricopeptide repeat protein</fullName>
    </submittedName>
</protein>
<proteinExistence type="predicted"/>
<evidence type="ECO:0000313" key="3">
    <source>
        <dbReference type="Proteomes" id="UP001524460"/>
    </source>
</evidence>
<dbReference type="Pfam" id="PF13174">
    <property type="entry name" value="TPR_6"/>
    <property type="match status" value="1"/>
</dbReference>
<feature type="chain" id="PRO_5046506358" evidence="1">
    <location>
        <begin position="17"/>
        <end position="483"/>
    </location>
</feature>
<organism evidence="2 3">
    <name type="scientific">Photobacterium pectinilyticum</name>
    <dbReference type="NCBI Taxonomy" id="2906793"/>
    <lineage>
        <taxon>Bacteria</taxon>
        <taxon>Pseudomonadati</taxon>
        <taxon>Pseudomonadota</taxon>
        <taxon>Gammaproteobacteria</taxon>
        <taxon>Vibrionales</taxon>
        <taxon>Vibrionaceae</taxon>
        <taxon>Photobacterium</taxon>
    </lineage>
</organism>
<dbReference type="Proteomes" id="UP001524460">
    <property type="component" value="Unassembled WGS sequence"/>
</dbReference>
<keyword evidence="1" id="KW-0732">Signal</keyword>
<sequence>MKALPLALLVVAPAMASEQTYIKLLESDVSVEVNPQQQYKHFDESPIWDTLNKEGWQAAKQAAGNQPISESLSEEIHYRSSLAQLETAIANKQITQSNQLLRENPQWVTCSRIQWAWLDLQQETQSGYGPNSKQKLSNLLSGCPKHGLSTTQKALGWTNAYASSDILTRYKNSSSYNAVDYEKLAYQANLARLSQQRLNANQTHSASQLISQKKDATGAELLGWQHLKNKQYSTALAWFDKSIGWTETPSRKQIEGKILSLQQLGKIDEAKRYQQLWSSRYPSLKTLDANSQSPKLAKACQSDPQQCLELLYKNKSLSAEQHALAGWQWYEMDRPLTAKRSFEKALEKMDSGNKQYETTQYGYTLALNKAGFEQHAEFLANNLADPSQKILYAKQRETKAILNAYEKQDYQYVIDHSENFEQAYGKEVGLAEIKGWAYYNQKQNNKAVETFRELVDAYPHDENLQDALKTAECAQKKSYKRCY</sequence>
<name>A0ABT1N3H9_9GAMM</name>
<reference evidence="2 3" key="1">
    <citation type="submission" date="2022-07" db="EMBL/GenBank/DDBJ databases">
        <title>Photobacterium pectinilyticum sp. nov., a marine bacterium isolated from surface seawater of Qingdao offshore.</title>
        <authorList>
            <person name="Wang X."/>
        </authorList>
    </citation>
    <scope>NUCLEOTIDE SEQUENCE [LARGE SCALE GENOMIC DNA]</scope>
    <source>
        <strain evidence="2 3">ZSDE20</strain>
    </source>
</reference>
<accession>A0ABT1N3H9</accession>
<keyword evidence="3" id="KW-1185">Reference proteome</keyword>
<comment type="caution">
    <text evidence="2">The sequence shown here is derived from an EMBL/GenBank/DDBJ whole genome shotgun (WGS) entry which is preliminary data.</text>
</comment>
<dbReference type="RefSeq" id="WP_255043322.1">
    <property type="nucleotide sequence ID" value="NZ_JANEYT010000033.1"/>
</dbReference>
<evidence type="ECO:0000256" key="1">
    <source>
        <dbReference type="SAM" id="SignalP"/>
    </source>
</evidence>
<dbReference type="Gene3D" id="1.25.40.10">
    <property type="entry name" value="Tetratricopeptide repeat domain"/>
    <property type="match status" value="1"/>
</dbReference>
<dbReference type="SUPFAM" id="SSF48452">
    <property type="entry name" value="TPR-like"/>
    <property type="match status" value="1"/>
</dbReference>
<evidence type="ECO:0000313" key="2">
    <source>
        <dbReference type="EMBL" id="MCQ1059287.1"/>
    </source>
</evidence>
<feature type="signal peptide" evidence="1">
    <location>
        <begin position="1"/>
        <end position="16"/>
    </location>
</feature>